<evidence type="ECO:0000259" key="2">
    <source>
        <dbReference type="Pfam" id="PF00561"/>
    </source>
</evidence>
<reference evidence="3 4" key="1">
    <citation type="submission" date="2016-10" db="EMBL/GenBank/DDBJ databases">
        <authorList>
            <person name="Varghese N."/>
            <person name="Submissions S."/>
        </authorList>
    </citation>
    <scope>NUCLEOTIDE SEQUENCE [LARGE SCALE GENOMIC DNA]</scope>
    <source>
        <strain evidence="3 4">DSM 16392</strain>
    </source>
</reference>
<evidence type="ECO:0000256" key="1">
    <source>
        <dbReference type="SAM" id="SignalP"/>
    </source>
</evidence>
<dbReference type="Gene3D" id="3.40.50.1820">
    <property type="entry name" value="alpha/beta hydrolase"/>
    <property type="match status" value="1"/>
</dbReference>
<protein>
    <recommendedName>
        <fullName evidence="2">AB hydrolase-1 domain-containing protein</fullName>
    </recommendedName>
</protein>
<dbReference type="Proteomes" id="UP000199598">
    <property type="component" value="Unassembled WGS sequence"/>
</dbReference>
<organism evidence="3 4">
    <name type="scientific">Pseudovibrio ascidiaceicola</name>
    <dbReference type="NCBI Taxonomy" id="285279"/>
    <lineage>
        <taxon>Bacteria</taxon>
        <taxon>Pseudomonadati</taxon>
        <taxon>Pseudomonadota</taxon>
        <taxon>Alphaproteobacteria</taxon>
        <taxon>Hyphomicrobiales</taxon>
        <taxon>Stappiaceae</taxon>
        <taxon>Pseudovibrio</taxon>
    </lineage>
</organism>
<evidence type="ECO:0000313" key="3">
    <source>
        <dbReference type="EMBL" id="SFK47019.1"/>
    </source>
</evidence>
<sequence length="299" mass="32246">MYLAKKFIASSVGMLGLINLSMMQTAGAEERVVSIPVDNQSVVGTLETAAQENAPLAILLHGFTGTRDELPVKETEEGVFSRMARLLAESGVSSLRIDFRGSGESDGEWEDTTFSGQIKDAVTTIDWIRAQEQFKGTKIALIGWSQGGLVASHAAAARPDVDTVVLMAPATNPLVTFTGLFGMDLVNKAMAADPETPITGSLPWGVETTLKAKFYQEMPVTSPLAAVAHYDGPLLVMMGLKDALITPQPAIGEAWMAYHDGEEKLIVLDTDHVWSAFEGPQMIDEHVVPAILEWFDAQL</sequence>
<name>A0A1I3ZTZ7_9HYPH</name>
<feature type="chain" id="PRO_5045391891" description="AB hydrolase-1 domain-containing protein" evidence="1">
    <location>
        <begin position="29"/>
        <end position="299"/>
    </location>
</feature>
<keyword evidence="1" id="KW-0732">Signal</keyword>
<dbReference type="InterPro" id="IPR000073">
    <property type="entry name" value="AB_hydrolase_1"/>
</dbReference>
<dbReference type="EMBL" id="FOSK01000005">
    <property type="protein sequence ID" value="SFK47019.1"/>
    <property type="molecule type" value="Genomic_DNA"/>
</dbReference>
<feature type="domain" description="AB hydrolase-1" evidence="2">
    <location>
        <begin position="58"/>
        <end position="171"/>
    </location>
</feature>
<comment type="caution">
    <text evidence="3">The sequence shown here is derived from an EMBL/GenBank/DDBJ whole genome shotgun (WGS) entry which is preliminary data.</text>
</comment>
<feature type="signal peptide" evidence="1">
    <location>
        <begin position="1"/>
        <end position="28"/>
    </location>
</feature>
<accession>A0A1I3ZTZ7</accession>
<dbReference type="InterPro" id="IPR053145">
    <property type="entry name" value="AB_hydrolase_Est10"/>
</dbReference>
<dbReference type="RefSeq" id="WP_093519561.1">
    <property type="nucleotide sequence ID" value="NZ_FOSK01000005.1"/>
</dbReference>
<evidence type="ECO:0000313" key="4">
    <source>
        <dbReference type="Proteomes" id="UP000199598"/>
    </source>
</evidence>
<dbReference type="Pfam" id="PF00561">
    <property type="entry name" value="Abhydrolase_1"/>
    <property type="match status" value="1"/>
</dbReference>
<dbReference type="PANTHER" id="PTHR43265:SF1">
    <property type="entry name" value="ESTERASE ESTD"/>
    <property type="match status" value="1"/>
</dbReference>
<dbReference type="SUPFAM" id="SSF53474">
    <property type="entry name" value="alpha/beta-Hydrolases"/>
    <property type="match status" value="1"/>
</dbReference>
<proteinExistence type="predicted"/>
<dbReference type="InterPro" id="IPR029058">
    <property type="entry name" value="AB_hydrolase_fold"/>
</dbReference>
<dbReference type="PANTHER" id="PTHR43265">
    <property type="entry name" value="ESTERASE ESTD"/>
    <property type="match status" value="1"/>
</dbReference>
<keyword evidence="4" id="KW-1185">Reference proteome</keyword>
<gene>
    <name evidence="3" type="ORF">SAMN04488518_105254</name>
</gene>